<keyword evidence="12" id="KW-1185">Reference proteome</keyword>
<dbReference type="InterPro" id="IPR003352">
    <property type="entry name" value="PTS_EIIC"/>
</dbReference>
<evidence type="ECO:0000256" key="3">
    <source>
        <dbReference type="ARBA" id="ARBA00022475"/>
    </source>
</evidence>
<sequence length="444" mass="48118">MGKDKGKKEEWLNSFVNVAQKIGNQIYLRSLRDSFATIMPLFILAGLAILVNAVFLAPTGFMSSVINENTMITWQNWGNIITNATLNIAGLLLALSMGYHLAKNKGYDNPIGVATAVVPAFLTLLPLMVSLTPSGSDNSISFSGIISYAQIGSKGIFAAIITGILATELYIWLTKSDKMKINLGENVPPAVGKSFNTMIPLILTVSLFAFASFLVQLTGNNFMSLIERFIQEPLRGVGTSLPGYLLLVTLGNLLFGFGIHQSVVTGPILDPLLLVNMNENMAAQAAGEEIPYIMNSAFHQVFGALMGGTGNTIALIIAIFIFSKYRPYRDLSKLAIGPNLFNINEPIIFGMPIVFNLPMIIPFVLSPIVGTLIGYFATVAGLVDKCVVNIPWTTPPIISGYLATAGDWRASVLQVIIILVLVFLYLPFLKISERVAKANTEVEF</sequence>
<gene>
    <name evidence="11" type="ORF">GLO26_10420</name>
</gene>
<evidence type="ECO:0000256" key="6">
    <source>
        <dbReference type="ARBA" id="ARBA00022989"/>
    </source>
</evidence>
<evidence type="ECO:0000256" key="4">
    <source>
        <dbReference type="ARBA" id="ARBA00022597"/>
    </source>
</evidence>
<name>A0ABR7TE09_9LACT</name>
<keyword evidence="2 8" id="KW-0813">Transport</keyword>
<evidence type="ECO:0000256" key="5">
    <source>
        <dbReference type="ARBA" id="ARBA00022692"/>
    </source>
</evidence>
<proteinExistence type="predicted"/>
<dbReference type="PROSITE" id="PS51105">
    <property type="entry name" value="PTS_EIIC_TYPE_3"/>
    <property type="match status" value="1"/>
</dbReference>
<feature type="domain" description="PTS EIIC type-3" evidence="10">
    <location>
        <begin position="11"/>
        <end position="428"/>
    </location>
</feature>
<reference evidence="11 12" key="1">
    <citation type="journal article" date="2020" name="Microorganisms">
        <title>New Insight into Antimicrobial Compounds from Food and Marine-Sourced Carnobacterium Species through Phenotype and Genome Analyses.</title>
        <authorList>
            <person name="Begrem S."/>
            <person name="Ivaniuk F."/>
            <person name="Gigout-Chevalier F."/>
            <person name="Kolypczuk L."/>
            <person name="Bonnetot S."/>
            <person name="Leroi F."/>
            <person name="Grovel O."/>
            <person name="Delbarre-Ladrat C."/>
            <person name="Passerini D."/>
        </authorList>
    </citation>
    <scope>NUCLEOTIDE SEQUENCE [LARGE SCALE GENOMIC DNA]</scope>
    <source>
        <strain evidence="11 12">MIP2551</strain>
    </source>
</reference>
<dbReference type="InterPro" id="IPR004796">
    <property type="entry name" value="PTS_IIC_cello"/>
</dbReference>
<feature type="transmembrane region" description="Helical" evidence="9">
    <location>
        <begin position="151"/>
        <end position="173"/>
    </location>
</feature>
<comment type="function">
    <text evidence="8">The phosphoenolpyruvate-dependent sugar phosphotransferase system (PTS), a major carbohydrate active -transport system, catalyzes the phosphorylation of incoming sugar substrates concomitant with their translocation across the cell membrane.</text>
</comment>
<dbReference type="Pfam" id="PF02378">
    <property type="entry name" value="PTS_EIIC"/>
    <property type="match status" value="1"/>
</dbReference>
<feature type="transmembrane region" description="Helical" evidence="9">
    <location>
        <begin position="77"/>
        <end position="99"/>
    </location>
</feature>
<keyword evidence="3 8" id="KW-1003">Cell membrane</keyword>
<feature type="transmembrane region" description="Helical" evidence="9">
    <location>
        <begin position="111"/>
        <end position="131"/>
    </location>
</feature>
<feature type="transmembrane region" description="Helical" evidence="9">
    <location>
        <begin position="347"/>
        <end position="365"/>
    </location>
</feature>
<evidence type="ECO:0000259" key="10">
    <source>
        <dbReference type="PROSITE" id="PS51105"/>
    </source>
</evidence>
<keyword evidence="7 8" id="KW-0472">Membrane</keyword>
<keyword evidence="5 9" id="KW-0812">Transmembrane</keyword>
<dbReference type="PIRSF" id="PIRSF006351">
    <property type="entry name" value="PTS_EIIC-Cellobiose"/>
    <property type="match status" value="1"/>
</dbReference>
<evidence type="ECO:0000256" key="7">
    <source>
        <dbReference type="ARBA" id="ARBA00023136"/>
    </source>
</evidence>
<evidence type="ECO:0000256" key="1">
    <source>
        <dbReference type="ARBA" id="ARBA00004651"/>
    </source>
</evidence>
<dbReference type="EMBL" id="WNJQ01000013">
    <property type="protein sequence ID" value="MBC9826198.1"/>
    <property type="molecule type" value="Genomic_DNA"/>
</dbReference>
<protein>
    <recommendedName>
        <fullName evidence="8">Permease IIC component</fullName>
    </recommendedName>
</protein>
<evidence type="ECO:0000256" key="8">
    <source>
        <dbReference type="PIRNR" id="PIRNR006351"/>
    </source>
</evidence>
<dbReference type="RefSeq" id="WP_187949166.1">
    <property type="nucleotide sequence ID" value="NZ_WNJQ01000013.1"/>
</dbReference>
<dbReference type="NCBIfam" id="TIGR00410">
    <property type="entry name" value="lacE"/>
    <property type="match status" value="1"/>
</dbReference>
<feature type="transmembrane region" description="Helical" evidence="9">
    <location>
        <begin position="301"/>
        <end position="322"/>
    </location>
</feature>
<feature type="transmembrane region" description="Helical" evidence="9">
    <location>
        <begin position="35"/>
        <end position="57"/>
    </location>
</feature>
<evidence type="ECO:0000313" key="11">
    <source>
        <dbReference type="EMBL" id="MBC9826198.1"/>
    </source>
</evidence>
<feature type="transmembrane region" description="Helical" evidence="9">
    <location>
        <begin position="412"/>
        <end position="429"/>
    </location>
</feature>
<accession>A0ABR7TE09</accession>
<keyword evidence="4 8" id="KW-0762">Sugar transport</keyword>
<dbReference type="Proteomes" id="UP000638836">
    <property type="component" value="Unassembled WGS sequence"/>
</dbReference>
<evidence type="ECO:0000256" key="2">
    <source>
        <dbReference type="ARBA" id="ARBA00022448"/>
    </source>
</evidence>
<dbReference type="PANTHER" id="PTHR33989:SF10">
    <property type="entry name" value="PERMEASE IIC COMPONENT"/>
    <property type="match status" value="1"/>
</dbReference>
<dbReference type="InterPro" id="IPR051088">
    <property type="entry name" value="PTS_Sugar-EIIC/EIIB"/>
</dbReference>
<feature type="transmembrane region" description="Helical" evidence="9">
    <location>
        <begin position="194"/>
        <end position="215"/>
    </location>
</feature>
<comment type="caution">
    <text evidence="11">The sequence shown here is derived from an EMBL/GenBank/DDBJ whole genome shotgun (WGS) entry which is preliminary data.</text>
</comment>
<dbReference type="InterPro" id="IPR004501">
    <property type="entry name" value="PTS_EIIC_3"/>
</dbReference>
<comment type="subcellular location">
    <subcellularLocation>
        <location evidence="1">Cell membrane</location>
        <topology evidence="1">Multi-pass membrane protein</topology>
    </subcellularLocation>
</comment>
<evidence type="ECO:0000256" key="9">
    <source>
        <dbReference type="SAM" id="Phobius"/>
    </source>
</evidence>
<keyword evidence="6 9" id="KW-1133">Transmembrane helix</keyword>
<feature type="transmembrane region" description="Helical" evidence="9">
    <location>
        <begin position="241"/>
        <end position="259"/>
    </location>
</feature>
<evidence type="ECO:0000313" key="12">
    <source>
        <dbReference type="Proteomes" id="UP000638836"/>
    </source>
</evidence>
<organism evidence="11 12">
    <name type="scientific">Carnobacterium inhibens</name>
    <dbReference type="NCBI Taxonomy" id="147709"/>
    <lineage>
        <taxon>Bacteria</taxon>
        <taxon>Bacillati</taxon>
        <taxon>Bacillota</taxon>
        <taxon>Bacilli</taxon>
        <taxon>Lactobacillales</taxon>
        <taxon>Carnobacteriaceae</taxon>
        <taxon>Carnobacterium</taxon>
    </lineage>
</organism>
<dbReference type="PANTHER" id="PTHR33989">
    <property type="match status" value="1"/>
</dbReference>